<evidence type="ECO:0008006" key="3">
    <source>
        <dbReference type="Google" id="ProtNLM"/>
    </source>
</evidence>
<evidence type="ECO:0000313" key="1">
    <source>
        <dbReference type="EMBL" id="MCT2591138.1"/>
    </source>
</evidence>
<proteinExistence type="predicted"/>
<name>A0ABT2JTW0_9ACTN</name>
<reference evidence="1 2" key="1">
    <citation type="submission" date="2021-10" db="EMBL/GenBank/DDBJ databases">
        <title>Streptomyces gossypii sp. nov., isolated from soil collected from cotton field.</title>
        <authorList>
            <person name="Ge X."/>
            <person name="Chen X."/>
            <person name="Liu W."/>
        </authorList>
    </citation>
    <scope>NUCLEOTIDE SEQUENCE [LARGE SCALE GENOMIC DNA]</scope>
    <source>
        <strain evidence="1 2">N2-109</strain>
    </source>
</reference>
<accession>A0ABT2JTW0</accession>
<dbReference type="RefSeq" id="WP_260218465.1">
    <property type="nucleotide sequence ID" value="NZ_JAJAGO010000006.1"/>
</dbReference>
<keyword evidence="2" id="KW-1185">Reference proteome</keyword>
<dbReference type="EMBL" id="JAJAGO010000006">
    <property type="protein sequence ID" value="MCT2591138.1"/>
    <property type="molecule type" value="Genomic_DNA"/>
</dbReference>
<organism evidence="1 2">
    <name type="scientific">Streptomyces gossypii</name>
    <dbReference type="NCBI Taxonomy" id="2883101"/>
    <lineage>
        <taxon>Bacteria</taxon>
        <taxon>Bacillati</taxon>
        <taxon>Actinomycetota</taxon>
        <taxon>Actinomycetes</taxon>
        <taxon>Kitasatosporales</taxon>
        <taxon>Streptomycetaceae</taxon>
        <taxon>Streptomyces</taxon>
    </lineage>
</organism>
<dbReference type="Proteomes" id="UP001156389">
    <property type="component" value="Unassembled WGS sequence"/>
</dbReference>
<protein>
    <recommendedName>
        <fullName evidence="3">Terminase small subunit</fullName>
    </recommendedName>
</protein>
<gene>
    <name evidence="1" type="ORF">LHJ74_14685</name>
</gene>
<comment type="caution">
    <text evidence="1">The sequence shown here is derived from an EMBL/GenBank/DDBJ whole genome shotgun (WGS) entry which is preliminary data.</text>
</comment>
<evidence type="ECO:0000313" key="2">
    <source>
        <dbReference type="Proteomes" id="UP001156389"/>
    </source>
</evidence>
<sequence length="168" mass="18574">MDERPRDGNGRFIYTGDSAARDADACRLRARHHTYQQIADLLGYGHKSEAYRGVQRALKDTVQEPADEVRALELDRLDQLARAATDVLERQHVTVSHGQIVRQDGEPLLDDGPVLAAIDRLLKIQERRAKLLGLNAPSRVSVDAEQLGAEILNLIDRAAQDSGDDDGT</sequence>